<evidence type="ECO:0000256" key="1">
    <source>
        <dbReference type="ARBA" id="ARBA00004167"/>
    </source>
</evidence>
<dbReference type="Gene3D" id="2.40.50.100">
    <property type="match status" value="1"/>
</dbReference>
<keyword evidence="10" id="KW-1185">Reference proteome</keyword>
<dbReference type="GO" id="GO:0016020">
    <property type="term" value="C:membrane"/>
    <property type="evidence" value="ECO:0007669"/>
    <property type="project" value="UniProtKB-SubCell"/>
</dbReference>
<keyword evidence="4 7" id="KW-1133">Transmembrane helix</keyword>
<reference evidence="9" key="2">
    <citation type="submission" date="2021-04" db="EMBL/GenBank/DDBJ databases">
        <authorList>
            <person name="Liu J."/>
        </authorList>
    </citation>
    <scope>NUCLEOTIDE SEQUENCE</scope>
    <source>
        <strain evidence="9">BAD-6</strain>
    </source>
</reference>
<dbReference type="InterPro" id="IPR050739">
    <property type="entry name" value="MFP"/>
</dbReference>
<evidence type="ECO:0000256" key="6">
    <source>
        <dbReference type="SAM" id="Coils"/>
    </source>
</evidence>
<sequence>MNHAANHKKKIIPLLILIVAAALIFWFYGKSDQNYIGVVEATILSHTSEVSGKILEMPIELGFHVSKGDVIARIDSTTQQYAYEQLQFTLEKKKLALADLEVSGRDNQAKNSIAIAQSTYNSAASSNQKASLDYQNAQSLYDQGAISRDDLDKAKVAADSAANALTAAKAQLDNARSQSSAESMHLDIAQTESQLKEMKENLDKYTIRAVSDGVVMSKSYVLGDMVASGYNLADIASDNEKYFVFYLPIDDLYSIDYDQTYTVKGNGKSYTAVVKYIDVESEYTPKDMQTIANKNRESVKIKLLLPEDCPLKPGQEAKIEL</sequence>
<organism evidence="9 10">
    <name type="scientific">Sinanaerobacter chloroacetimidivorans</name>
    <dbReference type="NCBI Taxonomy" id="2818044"/>
    <lineage>
        <taxon>Bacteria</taxon>
        <taxon>Bacillati</taxon>
        <taxon>Bacillota</taxon>
        <taxon>Clostridia</taxon>
        <taxon>Peptostreptococcales</taxon>
        <taxon>Anaerovoracaceae</taxon>
        <taxon>Sinanaerobacter</taxon>
    </lineage>
</organism>
<evidence type="ECO:0000313" key="10">
    <source>
        <dbReference type="Proteomes" id="UP000675664"/>
    </source>
</evidence>
<dbReference type="PANTHER" id="PTHR30386:SF26">
    <property type="entry name" value="TRANSPORT PROTEIN COMB"/>
    <property type="match status" value="1"/>
</dbReference>
<comment type="caution">
    <text evidence="9">The sequence shown here is derived from an EMBL/GenBank/DDBJ whole genome shotgun (WGS) entry which is preliminary data.</text>
</comment>
<keyword evidence="3 7" id="KW-0812">Transmembrane</keyword>
<dbReference type="PANTHER" id="PTHR30386">
    <property type="entry name" value="MEMBRANE FUSION SUBUNIT OF EMRAB-TOLC MULTIDRUG EFFLUX PUMP"/>
    <property type="match status" value="1"/>
</dbReference>
<evidence type="ECO:0000259" key="8">
    <source>
        <dbReference type="Pfam" id="PF25973"/>
    </source>
</evidence>
<comment type="similarity">
    <text evidence="2">Belongs to the membrane fusion protein (MFP) (TC 8.A.1) family.</text>
</comment>
<dbReference type="Gene3D" id="2.40.30.170">
    <property type="match status" value="1"/>
</dbReference>
<dbReference type="InterPro" id="IPR058647">
    <property type="entry name" value="BSH_CzcB-like"/>
</dbReference>
<evidence type="ECO:0000256" key="7">
    <source>
        <dbReference type="SAM" id="Phobius"/>
    </source>
</evidence>
<dbReference type="AlphaFoldDB" id="A0A8J7W252"/>
<evidence type="ECO:0000256" key="3">
    <source>
        <dbReference type="ARBA" id="ARBA00022692"/>
    </source>
</evidence>
<proteinExistence type="inferred from homology"/>
<name>A0A8J7W252_9FIRM</name>
<protein>
    <submittedName>
        <fullName evidence="9">HlyD family efflux transporter periplasmic adaptor subunit</fullName>
    </submittedName>
</protein>
<accession>A0A8J7W252</accession>
<dbReference type="Pfam" id="PF25973">
    <property type="entry name" value="BSH_CzcB"/>
    <property type="match status" value="1"/>
</dbReference>
<dbReference type="Gene3D" id="1.10.287.470">
    <property type="entry name" value="Helix hairpin bin"/>
    <property type="match status" value="1"/>
</dbReference>
<evidence type="ECO:0000256" key="4">
    <source>
        <dbReference type="ARBA" id="ARBA00022989"/>
    </source>
</evidence>
<keyword evidence="6" id="KW-0175">Coiled coil</keyword>
<feature type="domain" description="CzcB-like barrel-sandwich hybrid" evidence="8">
    <location>
        <begin position="48"/>
        <end position="236"/>
    </location>
</feature>
<feature type="transmembrane region" description="Helical" evidence="7">
    <location>
        <begin position="12"/>
        <end position="29"/>
    </location>
</feature>
<evidence type="ECO:0000256" key="5">
    <source>
        <dbReference type="ARBA" id="ARBA00023136"/>
    </source>
</evidence>
<gene>
    <name evidence="9" type="ORF">KCX82_07550</name>
</gene>
<reference evidence="9" key="1">
    <citation type="submission" date="2021-04" db="EMBL/GenBank/DDBJ databases">
        <title>Sinoanaerobacter chloroacetimidivorans sp. nov., an obligate anaerobic bacterium isolated from anaerobic sludge.</title>
        <authorList>
            <person name="Bao Y."/>
        </authorList>
    </citation>
    <scope>NUCLEOTIDE SEQUENCE</scope>
    <source>
        <strain evidence="9">BAD-6</strain>
    </source>
</reference>
<evidence type="ECO:0000256" key="2">
    <source>
        <dbReference type="ARBA" id="ARBA00009477"/>
    </source>
</evidence>
<comment type="subcellular location">
    <subcellularLocation>
        <location evidence="1">Membrane</location>
        <topology evidence="1">Single-pass membrane protein</topology>
    </subcellularLocation>
</comment>
<dbReference type="RefSeq" id="WP_227017854.1">
    <property type="nucleotide sequence ID" value="NZ_JAGSND010000004.1"/>
</dbReference>
<keyword evidence="5 7" id="KW-0472">Membrane</keyword>
<feature type="coiled-coil region" evidence="6">
    <location>
        <begin position="158"/>
        <end position="208"/>
    </location>
</feature>
<evidence type="ECO:0000313" key="9">
    <source>
        <dbReference type="EMBL" id="MBR0597721.1"/>
    </source>
</evidence>
<dbReference type="Proteomes" id="UP000675664">
    <property type="component" value="Unassembled WGS sequence"/>
</dbReference>
<dbReference type="EMBL" id="JAGSND010000004">
    <property type="protein sequence ID" value="MBR0597721.1"/>
    <property type="molecule type" value="Genomic_DNA"/>
</dbReference>